<sequence>MGYLRACLAFGTIDTLGCLVYGATSIISGLSSIWVLSAITYERYKVIASGFSGQNKFSMNTILTILALIWGFSTLLAIFPFLGWNAYVYEGFFTTCTMNSIAQDVWDRSYTYFLLVVAYLIPMCIITYSNMSIVYNNKTNNKEIFELMNMRKRSFQTSNTSESVSTIANNSNVEQGSTPLVPGMSSNVHVNKFKQDRHMIEIRLAKVAFFLILLWLVAWTPYALVFFWSLTPYSQYLHPIYDVFPGVFCKMSAAINPYIYGLCLPKFRREIYRIFFRAFFCRSRSPNRGCVN</sequence>
<dbReference type="InterPro" id="IPR050125">
    <property type="entry name" value="GPCR_opsins"/>
</dbReference>
<dbReference type="PANTHER" id="PTHR24240">
    <property type="entry name" value="OPSIN"/>
    <property type="match status" value="1"/>
</dbReference>
<evidence type="ECO:0000256" key="5">
    <source>
        <dbReference type="ARBA" id="ARBA00022692"/>
    </source>
</evidence>
<feature type="transmembrane region" description="Helical" evidence="15">
    <location>
        <begin position="62"/>
        <end position="89"/>
    </location>
</feature>
<evidence type="ECO:0000256" key="6">
    <source>
        <dbReference type="ARBA" id="ARBA00022925"/>
    </source>
</evidence>
<feature type="transmembrane region" description="Helical" evidence="15">
    <location>
        <begin position="207"/>
        <end position="231"/>
    </location>
</feature>
<comment type="caution">
    <text evidence="17">The sequence shown here is derived from an EMBL/GenBank/DDBJ whole genome shotgun (WGS) entry which is preliminary data.</text>
</comment>
<keyword evidence="9 14" id="KW-0297">G-protein coupled receptor</keyword>
<evidence type="ECO:0000256" key="7">
    <source>
        <dbReference type="ARBA" id="ARBA00022989"/>
    </source>
</evidence>
<keyword evidence="8" id="KW-0157">Chromophore</keyword>
<keyword evidence="4" id="KW-0716">Sensory transduction</keyword>
<gene>
    <name evidence="17" type="ORF">TCAL_16172</name>
</gene>
<evidence type="ECO:0000256" key="14">
    <source>
        <dbReference type="RuleBase" id="RU000688"/>
    </source>
</evidence>
<dbReference type="AlphaFoldDB" id="A0A553P3K9"/>
<keyword evidence="13" id="KW-0844">Vision</keyword>
<keyword evidence="5 14" id="KW-0812">Transmembrane</keyword>
<dbReference type="GO" id="GO:0016020">
    <property type="term" value="C:membrane"/>
    <property type="evidence" value="ECO:0007669"/>
    <property type="project" value="UniProtKB-SubCell"/>
</dbReference>
<dbReference type="STRING" id="6832.A0A553P3K9"/>
<dbReference type="GO" id="GO:0009881">
    <property type="term" value="F:photoreceptor activity"/>
    <property type="evidence" value="ECO:0007669"/>
    <property type="project" value="UniProtKB-KW"/>
</dbReference>
<evidence type="ECO:0000313" key="18">
    <source>
        <dbReference type="Proteomes" id="UP000318571"/>
    </source>
</evidence>
<evidence type="ECO:0000256" key="9">
    <source>
        <dbReference type="ARBA" id="ARBA00023040"/>
    </source>
</evidence>
<feature type="domain" description="G-protein coupled receptors family 1 profile" evidence="16">
    <location>
        <begin position="1"/>
        <end position="260"/>
    </location>
</feature>
<dbReference type="GO" id="GO:0004930">
    <property type="term" value="F:G protein-coupled receptor activity"/>
    <property type="evidence" value="ECO:0007669"/>
    <property type="project" value="UniProtKB-KW"/>
</dbReference>
<evidence type="ECO:0000256" key="15">
    <source>
        <dbReference type="SAM" id="Phobius"/>
    </source>
</evidence>
<keyword evidence="6" id="KW-0681">Retinal protein</keyword>
<organism evidence="17 18">
    <name type="scientific">Tigriopus californicus</name>
    <name type="common">Marine copepod</name>
    <dbReference type="NCBI Taxonomy" id="6832"/>
    <lineage>
        <taxon>Eukaryota</taxon>
        <taxon>Metazoa</taxon>
        <taxon>Ecdysozoa</taxon>
        <taxon>Arthropoda</taxon>
        <taxon>Crustacea</taxon>
        <taxon>Multicrustacea</taxon>
        <taxon>Hexanauplia</taxon>
        <taxon>Copepoda</taxon>
        <taxon>Harpacticoida</taxon>
        <taxon>Harpacticidae</taxon>
        <taxon>Tigriopus</taxon>
    </lineage>
</organism>
<dbReference type="Pfam" id="PF00001">
    <property type="entry name" value="7tm_1"/>
    <property type="match status" value="1"/>
</dbReference>
<keyword evidence="3" id="KW-0600">Photoreceptor protein</keyword>
<evidence type="ECO:0000256" key="11">
    <source>
        <dbReference type="ARBA" id="ARBA00023170"/>
    </source>
</evidence>
<comment type="similarity">
    <text evidence="2 14">Belongs to the G-protein coupled receptor 1 family.</text>
</comment>
<comment type="subcellular location">
    <subcellularLocation>
        <location evidence="1">Membrane</location>
        <topology evidence="1">Multi-pass membrane protein</topology>
    </subcellularLocation>
</comment>
<dbReference type="InterPro" id="IPR000276">
    <property type="entry name" value="GPCR_Rhodpsn"/>
</dbReference>
<keyword evidence="10 15" id="KW-0472">Membrane</keyword>
<evidence type="ECO:0000313" key="17">
    <source>
        <dbReference type="EMBL" id="TRY72288.1"/>
    </source>
</evidence>
<dbReference type="PROSITE" id="PS50262">
    <property type="entry name" value="G_PROTEIN_RECEP_F1_2"/>
    <property type="match status" value="1"/>
</dbReference>
<dbReference type="GO" id="GO:0007602">
    <property type="term" value="P:phototransduction"/>
    <property type="evidence" value="ECO:0007669"/>
    <property type="project" value="UniProtKB-KW"/>
</dbReference>
<evidence type="ECO:0000259" key="16">
    <source>
        <dbReference type="PROSITE" id="PS50262"/>
    </source>
</evidence>
<dbReference type="Gene3D" id="1.20.1070.10">
    <property type="entry name" value="Rhodopsin 7-helix transmembrane proteins"/>
    <property type="match status" value="1"/>
</dbReference>
<name>A0A553P3K9_TIGCA</name>
<evidence type="ECO:0000256" key="8">
    <source>
        <dbReference type="ARBA" id="ARBA00022991"/>
    </source>
</evidence>
<keyword evidence="11 14" id="KW-0675">Receptor</keyword>
<feature type="transmembrane region" description="Helical" evidence="15">
    <location>
        <begin position="109"/>
        <end position="128"/>
    </location>
</feature>
<evidence type="ECO:0000256" key="12">
    <source>
        <dbReference type="ARBA" id="ARBA00023224"/>
    </source>
</evidence>
<evidence type="ECO:0000256" key="13">
    <source>
        <dbReference type="ARBA" id="ARBA00023305"/>
    </source>
</evidence>
<dbReference type="InterPro" id="IPR017452">
    <property type="entry name" value="GPCR_Rhodpsn_7TM"/>
</dbReference>
<dbReference type="EMBL" id="VCGU01000008">
    <property type="protein sequence ID" value="TRY72288.1"/>
    <property type="molecule type" value="Genomic_DNA"/>
</dbReference>
<feature type="transmembrane region" description="Helical" evidence="15">
    <location>
        <begin position="20"/>
        <end position="41"/>
    </location>
</feature>
<keyword evidence="18" id="KW-1185">Reference proteome</keyword>
<dbReference type="PROSITE" id="PS00238">
    <property type="entry name" value="OPSIN"/>
    <property type="match status" value="1"/>
</dbReference>
<evidence type="ECO:0000256" key="3">
    <source>
        <dbReference type="ARBA" id="ARBA00022543"/>
    </source>
</evidence>
<evidence type="ECO:0000256" key="4">
    <source>
        <dbReference type="ARBA" id="ARBA00022606"/>
    </source>
</evidence>
<feature type="transmembrane region" description="Helical" evidence="15">
    <location>
        <begin position="243"/>
        <end position="263"/>
    </location>
</feature>
<reference evidence="17 18" key="1">
    <citation type="journal article" date="2018" name="Nat. Ecol. Evol.">
        <title>Genomic signatures of mitonuclear coevolution across populations of Tigriopus californicus.</title>
        <authorList>
            <person name="Barreto F.S."/>
            <person name="Watson E.T."/>
            <person name="Lima T.G."/>
            <person name="Willett C.S."/>
            <person name="Edmands S."/>
            <person name="Li W."/>
            <person name="Burton R.S."/>
        </authorList>
    </citation>
    <scope>NUCLEOTIDE SEQUENCE [LARGE SCALE GENOMIC DNA]</scope>
    <source>
        <strain evidence="17 18">San Diego</strain>
    </source>
</reference>
<keyword evidence="12 14" id="KW-0807">Transducer</keyword>
<dbReference type="PROSITE" id="PS00237">
    <property type="entry name" value="G_PROTEIN_RECEP_F1_1"/>
    <property type="match status" value="1"/>
</dbReference>
<keyword evidence="7 15" id="KW-1133">Transmembrane helix</keyword>
<dbReference type="Proteomes" id="UP000318571">
    <property type="component" value="Chromosome 7"/>
</dbReference>
<dbReference type="PRINTS" id="PR00237">
    <property type="entry name" value="GPCRRHODOPSN"/>
</dbReference>
<dbReference type="InterPro" id="IPR027430">
    <property type="entry name" value="Retinal_BS"/>
</dbReference>
<evidence type="ECO:0000256" key="2">
    <source>
        <dbReference type="ARBA" id="ARBA00010663"/>
    </source>
</evidence>
<evidence type="ECO:0000256" key="1">
    <source>
        <dbReference type="ARBA" id="ARBA00004141"/>
    </source>
</evidence>
<proteinExistence type="inferred from homology"/>
<evidence type="ECO:0000256" key="10">
    <source>
        <dbReference type="ARBA" id="ARBA00023136"/>
    </source>
</evidence>
<protein>
    <recommendedName>
        <fullName evidence="16">G-protein coupled receptors family 1 profile domain-containing protein</fullName>
    </recommendedName>
</protein>
<dbReference type="SUPFAM" id="SSF81321">
    <property type="entry name" value="Family A G protein-coupled receptor-like"/>
    <property type="match status" value="1"/>
</dbReference>
<dbReference type="GO" id="GO:0007601">
    <property type="term" value="P:visual perception"/>
    <property type="evidence" value="ECO:0007669"/>
    <property type="project" value="UniProtKB-KW"/>
</dbReference>
<accession>A0A553P3K9</accession>